<dbReference type="Gene3D" id="3.40.50.2000">
    <property type="entry name" value="Glycogen Phosphorylase B"/>
    <property type="match status" value="1"/>
</dbReference>
<accession>A0ABM9GFF3</accession>
<protein>
    <recommendedName>
        <fullName evidence="3">Glycosyltransferase</fullName>
    </recommendedName>
</protein>
<dbReference type="EMBL" id="CAMAPD010000003">
    <property type="protein sequence ID" value="CAH9052813.1"/>
    <property type="molecule type" value="Genomic_DNA"/>
</dbReference>
<comment type="caution">
    <text evidence="1">The sequence shown here is derived from an EMBL/GenBank/DDBJ whole genome shotgun (WGS) entry which is preliminary data.</text>
</comment>
<dbReference type="Proteomes" id="UP001152485">
    <property type="component" value="Unassembled WGS sequence"/>
</dbReference>
<organism evidence="1 2">
    <name type="scientific">Pseudoalteromonas holothuriae</name>
    <dbReference type="NCBI Taxonomy" id="2963714"/>
    <lineage>
        <taxon>Bacteria</taxon>
        <taxon>Pseudomonadati</taxon>
        <taxon>Pseudomonadota</taxon>
        <taxon>Gammaproteobacteria</taxon>
        <taxon>Alteromonadales</taxon>
        <taxon>Pseudoalteromonadaceae</taxon>
        <taxon>Pseudoalteromonas</taxon>
    </lineage>
</organism>
<dbReference type="SUPFAM" id="SSF53756">
    <property type="entry name" value="UDP-Glycosyltransferase/glycogen phosphorylase"/>
    <property type="match status" value="1"/>
</dbReference>
<proteinExistence type="predicted"/>
<evidence type="ECO:0000313" key="2">
    <source>
        <dbReference type="Proteomes" id="UP001152485"/>
    </source>
</evidence>
<gene>
    <name evidence="1" type="ORF">PSECIP111951_00694</name>
</gene>
<sequence>MVNGIFELNLFVKESNLKVAYLLILKSNQYDSVYDKVISQVETWQSLGVDVKLFLITNEIVKHPNVEVISPSFTWSLARKLKQVIDCFSPDIIYHRMWVLPTLLVPLFFSNYKLVAELNTDTDAEIKLQRSSSLKGFITYVYNLVTKPFYHRCLSAVVSVTKELSTSVSVGNVAIVPNSIDIEGFKYRKEVNSSLSILFVGTPGLMWHGLDILNQLAKATNGTLQFHVVGMERDVLSDPAENIHFHGYLPMDEYADIAKRCSVGMGTLALHRKGMKEACPLKVREYLAAGLPVILPYEETAFLDEEPSWILKINSSQDVLDSKTITNVVKFTQKMQKVVVEQHDVARFIDSHQIERKRVAFMKTLMGIE</sequence>
<evidence type="ECO:0008006" key="3">
    <source>
        <dbReference type="Google" id="ProtNLM"/>
    </source>
</evidence>
<reference evidence="1 2" key="1">
    <citation type="submission" date="2022-07" db="EMBL/GenBank/DDBJ databases">
        <authorList>
            <person name="Criscuolo A."/>
        </authorList>
    </citation>
    <scope>NUCLEOTIDE SEQUENCE [LARGE SCALE GENOMIC DNA]</scope>
    <source>
        <strain evidence="2">CIP 111951</strain>
    </source>
</reference>
<name>A0ABM9GFF3_9GAMM</name>
<evidence type="ECO:0000313" key="1">
    <source>
        <dbReference type="EMBL" id="CAH9052813.1"/>
    </source>
</evidence>